<dbReference type="EMBL" id="LXQA010017166">
    <property type="protein sequence ID" value="MCH89909.1"/>
    <property type="molecule type" value="Genomic_DNA"/>
</dbReference>
<keyword evidence="2" id="KW-1185">Reference proteome</keyword>
<evidence type="ECO:0000313" key="2">
    <source>
        <dbReference type="Proteomes" id="UP000265520"/>
    </source>
</evidence>
<feature type="non-terminal residue" evidence="1">
    <location>
        <position position="1"/>
    </location>
</feature>
<protein>
    <submittedName>
        <fullName evidence="1">Uncharacterized protein</fullName>
    </submittedName>
</protein>
<name>A0A392MSA5_9FABA</name>
<evidence type="ECO:0000313" key="1">
    <source>
        <dbReference type="EMBL" id="MCH89909.1"/>
    </source>
</evidence>
<proteinExistence type="predicted"/>
<accession>A0A392MSA5</accession>
<comment type="caution">
    <text evidence="1">The sequence shown here is derived from an EMBL/GenBank/DDBJ whole genome shotgun (WGS) entry which is preliminary data.</text>
</comment>
<dbReference type="AlphaFoldDB" id="A0A392MSA5"/>
<gene>
    <name evidence="1" type="ORF">A2U01_0010813</name>
</gene>
<organism evidence="1 2">
    <name type="scientific">Trifolium medium</name>
    <dbReference type="NCBI Taxonomy" id="97028"/>
    <lineage>
        <taxon>Eukaryota</taxon>
        <taxon>Viridiplantae</taxon>
        <taxon>Streptophyta</taxon>
        <taxon>Embryophyta</taxon>
        <taxon>Tracheophyta</taxon>
        <taxon>Spermatophyta</taxon>
        <taxon>Magnoliopsida</taxon>
        <taxon>eudicotyledons</taxon>
        <taxon>Gunneridae</taxon>
        <taxon>Pentapetalae</taxon>
        <taxon>rosids</taxon>
        <taxon>fabids</taxon>
        <taxon>Fabales</taxon>
        <taxon>Fabaceae</taxon>
        <taxon>Papilionoideae</taxon>
        <taxon>50 kb inversion clade</taxon>
        <taxon>NPAAA clade</taxon>
        <taxon>Hologalegina</taxon>
        <taxon>IRL clade</taxon>
        <taxon>Trifolieae</taxon>
        <taxon>Trifolium</taxon>
    </lineage>
</organism>
<reference evidence="1 2" key="1">
    <citation type="journal article" date="2018" name="Front. Plant Sci.">
        <title>Red Clover (Trifolium pratense) and Zigzag Clover (T. medium) - A Picture of Genomic Similarities and Differences.</title>
        <authorList>
            <person name="Dluhosova J."/>
            <person name="Istvanek J."/>
            <person name="Nedelnik J."/>
            <person name="Repkova J."/>
        </authorList>
    </citation>
    <scope>NUCLEOTIDE SEQUENCE [LARGE SCALE GENOMIC DNA]</scope>
    <source>
        <strain evidence="2">cv. 10/8</strain>
        <tissue evidence="1">Leaf</tissue>
    </source>
</reference>
<dbReference type="Proteomes" id="UP000265520">
    <property type="component" value="Unassembled WGS sequence"/>
</dbReference>
<sequence>VGKYGWVSLKQRKSLFKIFEESVRGFKEKFYGVRPITGNSWKTIVTRGPKKDEDGNVVRGPDGVPYEEDYANFHFQWNKGHYEISSNEFTYKRGELSAEEADDYDMLVAFVESFPANLLEDSDGNPLLDPDGRQRTSAKLVDTKRLLGFEMTSAVVKLRQAKNAKKKAAAVIGASGSAPPGTPSGRVSPVPSLEIIENRGRDGDLEDVTSRKNPRLDVIGGSASGPHRLTPGHPAEDFVLSPAFGHSPLFDGHTKVVVSDAEKTILEDMGPEAIKNEVVKSSEAVFRLLEVVTFLNGRECQFLKERDVAQKKVAELRL</sequence>